<evidence type="ECO:0000313" key="2">
    <source>
        <dbReference type="EMBL" id="TNN46849.1"/>
    </source>
</evidence>
<protein>
    <submittedName>
        <fullName evidence="2">Uncharacterized protein</fullName>
    </submittedName>
</protein>
<dbReference type="AlphaFoldDB" id="A0A4Z2G006"/>
<proteinExistence type="predicted"/>
<sequence>MDSLHRVQRVGGGETFSRTQRPDNVASSSPSSPAGRVGFTADCSGGANATRGSSRFLSVPLGPAVAD</sequence>
<evidence type="ECO:0000256" key="1">
    <source>
        <dbReference type="SAM" id="MobiDB-lite"/>
    </source>
</evidence>
<organism evidence="2 3">
    <name type="scientific">Liparis tanakae</name>
    <name type="common">Tanaka's snailfish</name>
    <dbReference type="NCBI Taxonomy" id="230148"/>
    <lineage>
        <taxon>Eukaryota</taxon>
        <taxon>Metazoa</taxon>
        <taxon>Chordata</taxon>
        <taxon>Craniata</taxon>
        <taxon>Vertebrata</taxon>
        <taxon>Euteleostomi</taxon>
        <taxon>Actinopterygii</taxon>
        <taxon>Neopterygii</taxon>
        <taxon>Teleostei</taxon>
        <taxon>Neoteleostei</taxon>
        <taxon>Acanthomorphata</taxon>
        <taxon>Eupercaria</taxon>
        <taxon>Perciformes</taxon>
        <taxon>Cottioidei</taxon>
        <taxon>Cottales</taxon>
        <taxon>Liparidae</taxon>
        <taxon>Liparis</taxon>
    </lineage>
</organism>
<keyword evidence="3" id="KW-1185">Reference proteome</keyword>
<accession>A0A4Z2G006</accession>
<dbReference type="EMBL" id="SRLO01000771">
    <property type="protein sequence ID" value="TNN46849.1"/>
    <property type="molecule type" value="Genomic_DNA"/>
</dbReference>
<gene>
    <name evidence="2" type="ORF">EYF80_042948</name>
</gene>
<comment type="caution">
    <text evidence="2">The sequence shown here is derived from an EMBL/GenBank/DDBJ whole genome shotgun (WGS) entry which is preliminary data.</text>
</comment>
<feature type="region of interest" description="Disordered" evidence="1">
    <location>
        <begin position="1"/>
        <end position="67"/>
    </location>
</feature>
<evidence type="ECO:0000313" key="3">
    <source>
        <dbReference type="Proteomes" id="UP000314294"/>
    </source>
</evidence>
<reference evidence="2 3" key="1">
    <citation type="submission" date="2019-03" db="EMBL/GenBank/DDBJ databases">
        <title>First draft genome of Liparis tanakae, snailfish: a comprehensive survey of snailfish specific genes.</title>
        <authorList>
            <person name="Kim W."/>
            <person name="Song I."/>
            <person name="Jeong J.-H."/>
            <person name="Kim D."/>
            <person name="Kim S."/>
            <person name="Ryu S."/>
            <person name="Song J.Y."/>
            <person name="Lee S.K."/>
        </authorList>
    </citation>
    <scope>NUCLEOTIDE SEQUENCE [LARGE SCALE GENOMIC DNA]</scope>
    <source>
        <tissue evidence="2">Muscle</tissue>
    </source>
</reference>
<name>A0A4Z2G006_9TELE</name>
<dbReference type="Proteomes" id="UP000314294">
    <property type="component" value="Unassembled WGS sequence"/>
</dbReference>